<feature type="transmembrane region" description="Helical" evidence="1">
    <location>
        <begin position="183"/>
        <end position="210"/>
    </location>
</feature>
<name>A0A4Q9V3F6_9ACTO</name>
<feature type="transmembrane region" description="Helical" evidence="1">
    <location>
        <begin position="298"/>
        <end position="320"/>
    </location>
</feature>
<dbReference type="OrthoDB" id="3258535at2"/>
<feature type="transmembrane region" description="Helical" evidence="1">
    <location>
        <begin position="70"/>
        <end position="93"/>
    </location>
</feature>
<feature type="transmembrane region" description="Helical" evidence="1">
    <location>
        <begin position="446"/>
        <end position="465"/>
    </location>
</feature>
<keyword evidence="1" id="KW-0472">Membrane</keyword>
<evidence type="ECO:0000256" key="1">
    <source>
        <dbReference type="SAM" id="Phobius"/>
    </source>
</evidence>
<evidence type="ECO:0000313" key="3">
    <source>
        <dbReference type="Proteomes" id="UP000293036"/>
    </source>
</evidence>
<feature type="transmembrane region" description="Helical" evidence="1">
    <location>
        <begin position="142"/>
        <end position="163"/>
    </location>
</feature>
<keyword evidence="1" id="KW-1133">Transmembrane helix</keyword>
<organism evidence="2 3">
    <name type="scientific">Arcanobacterium bovis</name>
    <dbReference type="NCBI Taxonomy" id="2529275"/>
    <lineage>
        <taxon>Bacteria</taxon>
        <taxon>Bacillati</taxon>
        <taxon>Actinomycetota</taxon>
        <taxon>Actinomycetes</taxon>
        <taxon>Actinomycetales</taxon>
        <taxon>Actinomycetaceae</taxon>
        <taxon>Arcanobacterium</taxon>
    </lineage>
</organism>
<feature type="transmembrane region" description="Helical" evidence="1">
    <location>
        <begin position="265"/>
        <end position="286"/>
    </location>
</feature>
<dbReference type="AlphaFoldDB" id="A0A4Q9V3F6"/>
<feature type="transmembrane region" description="Helical" evidence="1">
    <location>
        <begin position="400"/>
        <end position="418"/>
    </location>
</feature>
<keyword evidence="1" id="KW-0812">Transmembrane</keyword>
<evidence type="ECO:0000313" key="2">
    <source>
        <dbReference type="EMBL" id="TBW23633.1"/>
    </source>
</evidence>
<sequence length="471" mass="53379">MKYLKAEGPTRFQWSLPMASMLVGFFFFLRDPSDLIATVQHSMLLIHCIFTGSINDFYQMSVDSTIMSAMYSIFFYGLISLLLLPLALIIHIFSGFDYTSPMQIEISLRYTQIWLMILIIATAYLVFKLSKTLGYSDGLARWAAYAYLASPLTLFADAIFWQYDVITLVFFLIALNFYAKRKLTVFSLIMSVAIVCKMFALFAFVPLILLVEKRFIHVAKHLLIGLSFTAITELAARNMPGYGVARQLRSNLLMKLTDNGITYNFGLVSLSIVALACVAIYAYVVVPKDEFDFRFKAVYISFFSIAAPFALFFANTYWWILAAPFMAILIAGHPKMNELLILSTGFFVFLIITSVLTFKFYMDQNMVNGGIFAKTFNLRYSGTPSFFSLADKFGIAQPNMFYAFALAFLLAIFVLIYHNKDHQLSGTALNYKAVESGRLPVKVSSLYIYNAGLYAFVLPSLLLFARELLFK</sequence>
<feature type="transmembrane region" description="Helical" evidence="1">
    <location>
        <begin position="340"/>
        <end position="361"/>
    </location>
</feature>
<dbReference type="Proteomes" id="UP000293036">
    <property type="component" value="Unassembled WGS sequence"/>
</dbReference>
<reference evidence="2 3" key="1">
    <citation type="submission" date="2019-02" db="EMBL/GenBank/DDBJ databases">
        <title>Arcanobacterium bovis sp. nov., isolated from the milk of a cow with mastitis.</title>
        <authorList>
            <person name="Sammra O."/>
            <person name="Foster G."/>
            <person name="Hassan A."/>
            <person name="Alssahen M."/>
            <person name="Laemmler C."/>
            <person name="Borowiak M."/>
            <person name="Malorny B."/>
            <person name="Abdulmawjood A."/>
        </authorList>
    </citation>
    <scope>NUCLEOTIDE SEQUENCE [LARGE SCALE GENOMIC DNA]</scope>
    <source>
        <strain evidence="2 3">C605018/01/1</strain>
    </source>
</reference>
<proteinExistence type="predicted"/>
<feature type="transmembrane region" description="Helical" evidence="1">
    <location>
        <begin position="35"/>
        <end position="58"/>
    </location>
</feature>
<feature type="transmembrane region" description="Helical" evidence="1">
    <location>
        <begin position="113"/>
        <end position="130"/>
    </location>
</feature>
<keyword evidence="3" id="KW-1185">Reference proteome</keyword>
<comment type="caution">
    <text evidence="2">The sequence shown here is derived from an EMBL/GenBank/DDBJ whole genome shotgun (WGS) entry which is preliminary data.</text>
</comment>
<dbReference type="RefSeq" id="WP_131279005.1">
    <property type="nucleotide sequence ID" value="NZ_JBHSLR010000009.1"/>
</dbReference>
<feature type="transmembrane region" description="Helical" evidence="1">
    <location>
        <begin position="222"/>
        <end position="245"/>
    </location>
</feature>
<dbReference type="EMBL" id="SJDT01000001">
    <property type="protein sequence ID" value="TBW23633.1"/>
    <property type="molecule type" value="Genomic_DNA"/>
</dbReference>
<gene>
    <name evidence="2" type="ORF">EZJ44_00370</name>
</gene>
<protein>
    <recommendedName>
        <fullName evidence="4">DUF2029 domain-containing protein</fullName>
    </recommendedName>
</protein>
<accession>A0A4Q9V3F6</accession>
<evidence type="ECO:0008006" key="4">
    <source>
        <dbReference type="Google" id="ProtNLM"/>
    </source>
</evidence>
<feature type="transmembrane region" description="Helical" evidence="1">
    <location>
        <begin position="12"/>
        <end position="29"/>
    </location>
</feature>